<evidence type="ECO:0000256" key="9">
    <source>
        <dbReference type="ARBA" id="ARBA00023201"/>
    </source>
</evidence>
<evidence type="ECO:0000259" key="11">
    <source>
        <dbReference type="Pfam" id="PF00999"/>
    </source>
</evidence>
<dbReference type="GO" id="GO:0015386">
    <property type="term" value="F:potassium:proton antiporter activity"/>
    <property type="evidence" value="ECO:0007669"/>
    <property type="project" value="TreeGrafter"/>
</dbReference>
<dbReference type="GO" id="GO:0015385">
    <property type="term" value="F:sodium:proton antiporter activity"/>
    <property type="evidence" value="ECO:0007669"/>
    <property type="project" value="InterPro"/>
</dbReference>
<dbReference type="OrthoDB" id="9809206at2"/>
<dbReference type="GO" id="GO:0098719">
    <property type="term" value="P:sodium ion import across plasma membrane"/>
    <property type="evidence" value="ECO:0007669"/>
    <property type="project" value="TreeGrafter"/>
</dbReference>
<feature type="transmembrane region" description="Helical" evidence="10">
    <location>
        <begin position="68"/>
        <end position="94"/>
    </location>
</feature>
<dbReference type="InterPro" id="IPR006153">
    <property type="entry name" value="Cation/H_exchanger_TM"/>
</dbReference>
<feature type="transmembrane region" description="Helical" evidence="10">
    <location>
        <begin position="220"/>
        <end position="237"/>
    </location>
</feature>
<feature type="transmembrane region" description="Helical" evidence="10">
    <location>
        <begin position="43"/>
        <end position="61"/>
    </location>
</feature>
<evidence type="ECO:0000256" key="5">
    <source>
        <dbReference type="ARBA" id="ARBA00022989"/>
    </source>
</evidence>
<name>A0A506TY39_9HYPH</name>
<organism evidence="12 13">
    <name type="scientific">Martelella alba</name>
    <dbReference type="NCBI Taxonomy" id="2590451"/>
    <lineage>
        <taxon>Bacteria</taxon>
        <taxon>Pseudomonadati</taxon>
        <taxon>Pseudomonadota</taxon>
        <taxon>Alphaproteobacteria</taxon>
        <taxon>Hyphomicrobiales</taxon>
        <taxon>Aurantimonadaceae</taxon>
        <taxon>Martelella</taxon>
    </lineage>
</organism>
<keyword evidence="5 10" id="KW-1133">Transmembrane helix</keyword>
<evidence type="ECO:0000256" key="2">
    <source>
        <dbReference type="ARBA" id="ARBA00022448"/>
    </source>
</evidence>
<protein>
    <submittedName>
        <fullName evidence="12">Sodium:proton antiporter</fullName>
    </submittedName>
</protein>
<keyword evidence="2" id="KW-0813">Transport</keyword>
<evidence type="ECO:0000256" key="8">
    <source>
        <dbReference type="ARBA" id="ARBA00023136"/>
    </source>
</evidence>
<dbReference type="Proteomes" id="UP000318801">
    <property type="component" value="Unassembled WGS sequence"/>
</dbReference>
<feature type="transmembrane region" description="Helical" evidence="10">
    <location>
        <begin position="332"/>
        <end position="354"/>
    </location>
</feature>
<gene>
    <name evidence="12" type="ORF">FJU08_21230</name>
</gene>
<evidence type="ECO:0000256" key="10">
    <source>
        <dbReference type="SAM" id="Phobius"/>
    </source>
</evidence>
<dbReference type="PANTHER" id="PTHR10110">
    <property type="entry name" value="SODIUM/HYDROGEN EXCHANGER"/>
    <property type="match status" value="1"/>
</dbReference>
<keyword evidence="3" id="KW-1003">Cell membrane</keyword>
<sequence length="497" mass="53219">MAVLALVLVARYFRLPAAAALILGGLALAFIPTLPVVTFDPDLVMVVFLPPLLLSSAYQTVWLDFKQYFAAITSLAVGAVVFTTLSTACVVHWIRPDLPWSTAFTLGAVVSPPDAVAVKAVLDRLNLPNRVSTVLTGESLINDASGLVLFHFALTSAISGTFSLPEAIGSFLHIAIGGIAFGFGFGWIALNLLRRFGNSELIVTGTLLLATVSYMLSDRLGFSGVLATVTTGLMLGWQQHEIYSAPTRMRAEAFWRVLVFLLESLLFVLIGLALRQALTGFASVADGLHRLALPVAGVVLSVIGARFVWLVGSDLCLSVLQRFGVSSKERPSLPMTIIVSWAGMRGVVTLTAALSLPLTFPGRNLVLASAFGVILVTVLVQATTLPLLISLFPSISRQSKSELGREEALVRRKIAAKQRKAFAAYAAKLSAARTAAPGDGQVQARLAAISAGRREMLRLYRRGQISDSIMEHIEEDLDLQEIAVRRQLDDAASKGGP</sequence>
<keyword evidence="7" id="KW-0406">Ion transport</keyword>
<evidence type="ECO:0000256" key="1">
    <source>
        <dbReference type="ARBA" id="ARBA00004651"/>
    </source>
</evidence>
<proteinExistence type="predicted"/>
<evidence type="ECO:0000256" key="4">
    <source>
        <dbReference type="ARBA" id="ARBA00022692"/>
    </source>
</evidence>
<dbReference type="Pfam" id="PF00999">
    <property type="entry name" value="Na_H_Exchanger"/>
    <property type="match status" value="1"/>
</dbReference>
<feature type="transmembrane region" description="Helical" evidence="10">
    <location>
        <begin position="366"/>
        <end position="392"/>
    </location>
</feature>
<dbReference type="Gene3D" id="6.10.140.1330">
    <property type="match status" value="1"/>
</dbReference>
<dbReference type="AlphaFoldDB" id="A0A506TY39"/>
<dbReference type="GO" id="GO:0051453">
    <property type="term" value="P:regulation of intracellular pH"/>
    <property type="evidence" value="ECO:0007669"/>
    <property type="project" value="TreeGrafter"/>
</dbReference>
<dbReference type="PANTHER" id="PTHR10110:SF86">
    <property type="entry name" value="SODIUM_HYDROGEN EXCHANGER 7"/>
    <property type="match status" value="1"/>
</dbReference>
<feature type="transmembrane region" description="Helical" evidence="10">
    <location>
        <begin position="12"/>
        <end position="31"/>
    </location>
</feature>
<dbReference type="InterPro" id="IPR018422">
    <property type="entry name" value="Cation/H_exchanger_CPA1"/>
</dbReference>
<evidence type="ECO:0000313" key="13">
    <source>
        <dbReference type="Proteomes" id="UP000318801"/>
    </source>
</evidence>
<evidence type="ECO:0000313" key="12">
    <source>
        <dbReference type="EMBL" id="TPW26982.1"/>
    </source>
</evidence>
<evidence type="ECO:0000256" key="7">
    <source>
        <dbReference type="ARBA" id="ARBA00023065"/>
    </source>
</evidence>
<feature type="transmembrane region" description="Helical" evidence="10">
    <location>
        <begin position="170"/>
        <end position="190"/>
    </location>
</feature>
<keyword evidence="9" id="KW-0739">Sodium transport</keyword>
<keyword evidence="13" id="KW-1185">Reference proteome</keyword>
<comment type="subcellular location">
    <subcellularLocation>
        <location evidence="1">Cell membrane</location>
        <topology evidence="1">Multi-pass membrane protein</topology>
    </subcellularLocation>
</comment>
<feature type="transmembrane region" description="Helical" evidence="10">
    <location>
        <begin position="298"/>
        <end position="320"/>
    </location>
</feature>
<keyword evidence="6" id="KW-0915">Sodium</keyword>
<dbReference type="GO" id="GO:0005886">
    <property type="term" value="C:plasma membrane"/>
    <property type="evidence" value="ECO:0007669"/>
    <property type="project" value="UniProtKB-SubCell"/>
</dbReference>
<feature type="transmembrane region" description="Helical" evidence="10">
    <location>
        <begin position="257"/>
        <end position="278"/>
    </location>
</feature>
<keyword evidence="8 10" id="KW-0472">Membrane</keyword>
<reference evidence="12 13" key="1">
    <citation type="submission" date="2019-06" db="EMBL/GenBank/DDBJ databases">
        <authorList>
            <person name="Li M."/>
        </authorList>
    </citation>
    <scope>NUCLEOTIDE SEQUENCE [LARGE SCALE GENOMIC DNA]</scope>
    <source>
        <strain evidence="12 13">BGMRC2036</strain>
    </source>
</reference>
<keyword evidence="4 10" id="KW-0812">Transmembrane</keyword>
<evidence type="ECO:0000256" key="3">
    <source>
        <dbReference type="ARBA" id="ARBA00022475"/>
    </source>
</evidence>
<dbReference type="EMBL" id="VHLG01000021">
    <property type="protein sequence ID" value="TPW26982.1"/>
    <property type="molecule type" value="Genomic_DNA"/>
</dbReference>
<accession>A0A506TY39</accession>
<comment type="caution">
    <text evidence="12">The sequence shown here is derived from an EMBL/GenBank/DDBJ whole genome shotgun (WGS) entry which is preliminary data.</text>
</comment>
<feature type="domain" description="Cation/H+ exchanger transmembrane" evidence="11">
    <location>
        <begin position="2"/>
        <end position="388"/>
    </location>
</feature>
<evidence type="ECO:0000256" key="6">
    <source>
        <dbReference type="ARBA" id="ARBA00023053"/>
    </source>
</evidence>